<dbReference type="EMBL" id="UGMS01000001">
    <property type="protein sequence ID" value="STV71629.1"/>
    <property type="molecule type" value="Genomic_DNA"/>
</dbReference>
<gene>
    <name evidence="2" type="ORF">NCTC11685_00378</name>
    <name evidence="1" type="ORF">NCTC11694_00327</name>
</gene>
<evidence type="ECO:0000313" key="2">
    <source>
        <dbReference type="EMBL" id="STV71629.1"/>
    </source>
</evidence>
<protein>
    <submittedName>
        <fullName evidence="1">Transcriptional regulator TetR family</fullName>
    </submittedName>
</protein>
<comment type="caution">
    <text evidence="1">The sequence shown here is derived from an EMBL/GenBank/DDBJ whole genome shotgun (WGS) entry which is preliminary data.</text>
</comment>
<dbReference type="Proteomes" id="UP000255050">
    <property type="component" value="Unassembled WGS sequence"/>
</dbReference>
<organism evidence="1 4">
    <name type="scientific">Klebsiella michiganensis</name>
    <dbReference type="NCBI Taxonomy" id="1134687"/>
    <lineage>
        <taxon>Bacteria</taxon>
        <taxon>Pseudomonadati</taxon>
        <taxon>Pseudomonadota</taxon>
        <taxon>Gammaproteobacteria</taxon>
        <taxon>Enterobacterales</taxon>
        <taxon>Enterobacteriaceae</taxon>
        <taxon>Klebsiella/Raoultella group</taxon>
        <taxon>Klebsiella</taxon>
    </lineage>
</organism>
<dbReference type="EMBL" id="UGJR01000002">
    <property type="protein sequence ID" value="STR39190.1"/>
    <property type="molecule type" value="Genomic_DNA"/>
</dbReference>
<evidence type="ECO:0000313" key="3">
    <source>
        <dbReference type="Proteomes" id="UP000254863"/>
    </source>
</evidence>
<evidence type="ECO:0000313" key="4">
    <source>
        <dbReference type="Proteomes" id="UP000255050"/>
    </source>
</evidence>
<reference evidence="3 4" key="1">
    <citation type="submission" date="2018-06" db="EMBL/GenBank/DDBJ databases">
        <authorList>
            <consortium name="Pathogen Informatics"/>
            <person name="Doyle S."/>
        </authorList>
    </citation>
    <scope>NUCLEOTIDE SEQUENCE [LARGE SCALE GENOMIC DNA]</scope>
    <source>
        <strain evidence="2 3">NCTC11685</strain>
        <strain evidence="1 4">NCTC11694</strain>
    </source>
</reference>
<proteinExistence type="predicted"/>
<accession>A0A7H4LSR4</accession>
<evidence type="ECO:0000313" key="1">
    <source>
        <dbReference type="EMBL" id="STR39190.1"/>
    </source>
</evidence>
<sequence>MLILDYSKEKRTAFLNEIYEISFKILGKSF</sequence>
<name>A0A7H4LSR4_9ENTR</name>
<dbReference type="AlphaFoldDB" id="A0A7H4LSR4"/>
<dbReference type="Proteomes" id="UP000254863">
    <property type="component" value="Unassembled WGS sequence"/>
</dbReference>